<comment type="catalytic activity">
    <reaction evidence="7">
        <text>2 [3Fe-4S](0)-[protein] + 2 Fe(2+)-[Dph3] + NADH = 2 [4Fe-4S](1+)-[protein] + 2 [Dph3] + NAD(+) + H(+)</text>
        <dbReference type="Rhea" id="RHEA:71239"/>
        <dbReference type="Rhea" id="RHEA-COMP:17997"/>
        <dbReference type="Rhea" id="RHEA-COMP:17998"/>
        <dbReference type="Rhea" id="RHEA-COMP:18001"/>
        <dbReference type="Rhea" id="RHEA-COMP:18002"/>
        <dbReference type="ChEBI" id="CHEBI:15378"/>
        <dbReference type="ChEBI" id="CHEBI:29033"/>
        <dbReference type="ChEBI" id="CHEBI:33723"/>
        <dbReference type="ChEBI" id="CHEBI:47402"/>
        <dbReference type="ChEBI" id="CHEBI:57540"/>
        <dbReference type="ChEBI" id="CHEBI:57945"/>
        <dbReference type="ChEBI" id="CHEBI:83228"/>
    </reaction>
</comment>
<evidence type="ECO:0000259" key="9">
    <source>
        <dbReference type="PROSITE" id="PS51074"/>
    </source>
</evidence>
<evidence type="ECO:0000313" key="10">
    <source>
        <dbReference type="EMBL" id="CAB9496094.1"/>
    </source>
</evidence>
<keyword evidence="11" id="KW-1185">Reference proteome</keyword>
<gene>
    <name evidence="10" type="ORF">SEMRO_1_G000720.1</name>
</gene>
<evidence type="ECO:0000256" key="7">
    <source>
        <dbReference type="ARBA" id="ARBA00048125"/>
    </source>
</evidence>
<name>A0A9N8D8D6_9STRA</name>
<dbReference type="PANTHER" id="PTHR21454:SF31">
    <property type="entry name" value="DIPHTHAMIDE BIOSYNTHESIS PROTEIN 3"/>
    <property type="match status" value="1"/>
</dbReference>
<dbReference type="InterPro" id="IPR036671">
    <property type="entry name" value="DPH_MB_sf"/>
</dbReference>
<evidence type="ECO:0000313" key="11">
    <source>
        <dbReference type="Proteomes" id="UP001153069"/>
    </source>
</evidence>
<feature type="region of interest" description="Disordered" evidence="8">
    <location>
        <begin position="61"/>
        <end position="85"/>
    </location>
</feature>
<evidence type="ECO:0000256" key="3">
    <source>
        <dbReference type="ARBA" id="ARBA00023004"/>
    </source>
</evidence>
<evidence type="ECO:0000256" key="1">
    <source>
        <dbReference type="ARBA" id="ARBA00005156"/>
    </source>
</evidence>
<dbReference type="AlphaFoldDB" id="A0A9N8D8D6"/>
<comment type="pathway">
    <text evidence="1">Protein modification; peptidyl-diphthamide biosynthesis.</text>
</comment>
<dbReference type="OrthoDB" id="66964at2759"/>
<feature type="compositionally biased region" description="Acidic residues" evidence="8">
    <location>
        <begin position="61"/>
        <end position="80"/>
    </location>
</feature>
<organism evidence="10 11">
    <name type="scientific">Seminavis robusta</name>
    <dbReference type="NCBI Taxonomy" id="568900"/>
    <lineage>
        <taxon>Eukaryota</taxon>
        <taxon>Sar</taxon>
        <taxon>Stramenopiles</taxon>
        <taxon>Ochrophyta</taxon>
        <taxon>Bacillariophyta</taxon>
        <taxon>Bacillariophyceae</taxon>
        <taxon>Bacillariophycidae</taxon>
        <taxon>Naviculales</taxon>
        <taxon>Naviculaceae</taxon>
        <taxon>Seminavis</taxon>
    </lineage>
</organism>
<comment type="similarity">
    <text evidence="4">Belongs to the DPH3 family.</text>
</comment>
<dbReference type="EMBL" id="CAICTM010000001">
    <property type="protein sequence ID" value="CAB9496094.1"/>
    <property type="molecule type" value="Genomic_DNA"/>
</dbReference>
<evidence type="ECO:0000256" key="6">
    <source>
        <dbReference type="ARBA" id="ARBA00041070"/>
    </source>
</evidence>
<dbReference type="GO" id="GO:0046872">
    <property type="term" value="F:metal ion binding"/>
    <property type="evidence" value="ECO:0007669"/>
    <property type="project" value="UniProtKB-KW"/>
</dbReference>
<proteinExistence type="inferred from homology"/>
<evidence type="ECO:0000256" key="8">
    <source>
        <dbReference type="SAM" id="MobiDB-lite"/>
    </source>
</evidence>
<keyword evidence="2" id="KW-0479">Metal-binding</keyword>
<evidence type="ECO:0000256" key="5">
    <source>
        <dbReference type="ARBA" id="ARBA00036267"/>
    </source>
</evidence>
<dbReference type="Proteomes" id="UP001153069">
    <property type="component" value="Unassembled WGS sequence"/>
</dbReference>
<dbReference type="SUPFAM" id="SSF144217">
    <property type="entry name" value="CSL zinc finger"/>
    <property type="match status" value="1"/>
</dbReference>
<dbReference type="InterPro" id="IPR044248">
    <property type="entry name" value="DPH3/4-like"/>
</dbReference>
<reference evidence="10" key="1">
    <citation type="submission" date="2020-06" db="EMBL/GenBank/DDBJ databases">
        <authorList>
            <consortium name="Plant Systems Biology data submission"/>
        </authorList>
    </citation>
    <scope>NUCLEOTIDE SEQUENCE</scope>
    <source>
        <strain evidence="10">D6</strain>
    </source>
</reference>
<dbReference type="Pfam" id="PF05207">
    <property type="entry name" value="Zn_ribbon_CSL"/>
    <property type="match status" value="1"/>
</dbReference>
<comment type="caution">
    <text evidence="10">The sequence shown here is derived from an EMBL/GenBank/DDBJ whole genome shotgun (WGS) entry which is preliminary data.</text>
</comment>
<dbReference type="FunFam" id="3.10.660.10:FF:000001">
    <property type="entry name" value="Diphthamide biosynthesis 3"/>
    <property type="match status" value="1"/>
</dbReference>
<comment type="catalytic activity">
    <reaction evidence="5">
        <text>[3Fe-4S](1+)-[protein] + Fe(2+)-[Dph3] = [3Fe-4S](0)-[protein] + Fe(3+)-[Dph3]</text>
        <dbReference type="Rhea" id="RHEA:71235"/>
        <dbReference type="Rhea" id="RHEA-COMP:17996"/>
        <dbReference type="Rhea" id="RHEA-COMP:17997"/>
        <dbReference type="Rhea" id="RHEA-COMP:18002"/>
        <dbReference type="Rhea" id="RHEA-COMP:18003"/>
        <dbReference type="ChEBI" id="CHEBI:29033"/>
        <dbReference type="ChEBI" id="CHEBI:29034"/>
        <dbReference type="ChEBI" id="CHEBI:33751"/>
        <dbReference type="ChEBI" id="CHEBI:47402"/>
        <dbReference type="ChEBI" id="CHEBI:83228"/>
    </reaction>
</comment>
<protein>
    <recommendedName>
        <fullName evidence="6">Diphthamide biosynthesis protein 3</fullName>
    </recommendedName>
</protein>
<evidence type="ECO:0000256" key="2">
    <source>
        <dbReference type="ARBA" id="ARBA00022723"/>
    </source>
</evidence>
<sequence>MSIYEEIEIEDMTFDPDELIYTYPCPCGDKFRITLEELWDGEDIAKCPSCTLRIAVIFDEEDLPELPPDEDEEEEEEPAEELQTKMQTLKESNRIKQATIQVAALFVQLELLQTMLFQHLVERWTTNCRGTRQ</sequence>
<feature type="domain" description="DPH-type MB" evidence="9">
    <location>
        <begin position="3"/>
        <end position="59"/>
    </location>
</feature>
<dbReference type="PANTHER" id="PTHR21454">
    <property type="entry name" value="DPH3 HOMOLOG-RELATED"/>
    <property type="match status" value="1"/>
</dbReference>
<dbReference type="InterPro" id="IPR007872">
    <property type="entry name" value="DPH_MB_dom"/>
</dbReference>
<accession>A0A9N8D8D6</accession>
<evidence type="ECO:0000256" key="4">
    <source>
        <dbReference type="ARBA" id="ARBA00024032"/>
    </source>
</evidence>
<dbReference type="GO" id="GO:0017183">
    <property type="term" value="P:protein histidyl modification to diphthamide"/>
    <property type="evidence" value="ECO:0007669"/>
    <property type="project" value="InterPro"/>
</dbReference>
<dbReference type="Gene3D" id="3.10.660.10">
    <property type="entry name" value="DPH Zinc finger"/>
    <property type="match status" value="1"/>
</dbReference>
<dbReference type="PROSITE" id="PS51074">
    <property type="entry name" value="DPH_MB"/>
    <property type="match status" value="1"/>
</dbReference>
<keyword evidence="3" id="KW-0408">Iron</keyword>